<comment type="caution">
    <text evidence="11">The sequence shown here is derived from an EMBL/GenBank/DDBJ whole genome shotgun (WGS) entry which is preliminary data.</text>
</comment>
<evidence type="ECO:0000256" key="6">
    <source>
        <dbReference type="ARBA" id="ARBA00022968"/>
    </source>
</evidence>
<evidence type="ECO:0000256" key="9">
    <source>
        <dbReference type="ARBA" id="ARBA00023136"/>
    </source>
</evidence>
<gene>
    <name evidence="11" type="ORF">DC094_05315</name>
</gene>
<comment type="subcellular location">
    <subcellularLocation>
        <location evidence="2">Cell inner membrane</location>
        <topology evidence="2">Single-pass type II membrane protein</topology>
        <orientation evidence="2">Periplasmic side</orientation>
    </subcellularLocation>
</comment>
<sequence length="207" mass="23230">MPRPTDISNPIDSPPQGSLRNKNRKLILQLLAFTLGMFGFGFALVPLYDVFCDITGINGKNYSLASSDIREINKSRQVSVQFITSLNEGMIIDFAPDTRQISVWPGQEYRVNFTAINNSDKDIRLQAVPSISPGLSASYLHKIECFCFEQQTIAAGETVSMPLFFFVDPQIPTDYHTLTLSYTLFNLPLLDDETKPSIPEQTLNKEI</sequence>
<keyword evidence="9 10" id="KW-0472">Membrane</keyword>
<evidence type="ECO:0000256" key="5">
    <source>
        <dbReference type="ARBA" id="ARBA00022692"/>
    </source>
</evidence>
<keyword evidence="7 10" id="KW-1133">Transmembrane helix</keyword>
<evidence type="ECO:0000256" key="7">
    <source>
        <dbReference type="ARBA" id="ARBA00022989"/>
    </source>
</evidence>
<dbReference type="PANTHER" id="PTHR21320:SF3">
    <property type="entry name" value="CYTOCHROME C OXIDASE ASSEMBLY PROTEIN COX11, MITOCHONDRIAL-RELATED"/>
    <property type="match status" value="1"/>
</dbReference>
<keyword evidence="5 10" id="KW-0812">Transmembrane</keyword>
<dbReference type="RefSeq" id="WP_116686011.1">
    <property type="nucleotide sequence ID" value="NZ_CAWNYD010000001.1"/>
</dbReference>
<accession>A0A2V1H6N0</accession>
<dbReference type="EMBL" id="QDDL01000001">
    <property type="protein sequence ID" value="PVZ72425.1"/>
    <property type="molecule type" value="Genomic_DNA"/>
</dbReference>
<dbReference type="GO" id="GO:0005886">
    <property type="term" value="C:plasma membrane"/>
    <property type="evidence" value="ECO:0007669"/>
    <property type="project" value="UniProtKB-SubCell"/>
</dbReference>
<evidence type="ECO:0000256" key="1">
    <source>
        <dbReference type="ARBA" id="ARBA00004007"/>
    </source>
</evidence>
<dbReference type="Pfam" id="PF04442">
    <property type="entry name" value="CtaG_Cox11"/>
    <property type="match status" value="1"/>
</dbReference>
<dbReference type="Gene3D" id="2.60.370.10">
    <property type="entry name" value="Ctag/Cox11"/>
    <property type="match status" value="1"/>
</dbReference>
<protein>
    <recommendedName>
        <fullName evidence="4">Cytochrome c oxidase assembly protein CtaG</fullName>
    </recommendedName>
</protein>
<dbReference type="OrthoDB" id="9804841at2"/>
<dbReference type="PIRSF" id="PIRSF005413">
    <property type="entry name" value="COX11"/>
    <property type="match status" value="1"/>
</dbReference>
<feature type="transmembrane region" description="Helical" evidence="10">
    <location>
        <begin position="26"/>
        <end position="48"/>
    </location>
</feature>
<dbReference type="GO" id="GO:0005507">
    <property type="term" value="F:copper ion binding"/>
    <property type="evidence" value="ECO:0007669"/>
    <property type="project" value="InterPro"/>
</dbReference>
<evidence type="ECO:0000256" key="10">
    <source>
        <dbReference type="SAM" id="Phobius"/>
    </source>
</evidence>
<comment type="function">
    <text evidence="1">Exerts its effect at some terminal stage of cytochrome c oxidase synthesis, probably by being involved in the insertion of the copper B into subunit I.</text>
</comment>
<evidence type="ECO:0000256" key="2">
    <source>
        <dbReference type="ARBA" id="ARBA00004382"/>
    </source>
</evidence>
<reference evidence="11 12" key="1">
    <citation type="submission" date="2018-04" db="EMBL/GenBank/DDBJ databases">
        <title>Thalassorhabdus spongiae gen. nov., sp. nov., isolated from a marine sponge in South-West Iceland.</title>
        <authorList>
            <person name="Knobloch S."/>
            <person name="Daussin A."/>
            <person name="Johannsson R."/>
            <person name="Marteinsson V.T."/>
        </authorList>
    </citation>
    <scope>NUCLEOTIDE SEQUENCE [LARGE SCALE GENOMIC DNA]</scope>
    <source>
        <strain evidence="11 12">Hp12</strain>
    </source>
</reference>
<dbReference type="AlphaFoldDB" id="A0A2V1H6N0"/>
<dbReference type="NCBIfam" id="NF003465">
    <property type="entry name" value="PRK05089.1"/>
    <property type="match status" value="1"/>
</dbReference>
<dbReference type="InterPro" id="IPR023471">
    <property type="entry name" value="CtaG/Cox11_dom_sf"/>
</dbReference>
<dbReference type="Proteomes" id="UP000244906">
    <property type="component" value="Unassembled WGS sequence"/>
</dbReference>
<evidence type="ECO:0000313" key="12">
    <source>
        <dbReference type="Proteomes" id="UP000244906"/>
    </source>
</evidence>
<evidence type="ECO:0000256" key="3">
    <source>
        <dbReference type="ARBA" id="ARBA00009620"/>
    </source>
</evidence>
<dbReference type="InterPro" id="IPR007533">
    <property type="entry name" value="Cyt_c_oxidase_assmbl_CtaG"/>
</dbReference>
<comment type="similarity">
    <text evidence="3">Belongs to the COX11/CtaG family.</text>
</comment>
<proteinExistence type="inferred from homology"/>
<keyword evidence="6" id="KW-0735">Signal-anchor</keyword>
<evidence type="ECO:0000256" key="4">
    <source>
        <dbReference type="ARBA" id="ARBA00015384"/>
    </source>
</evidence>
<name>A0A2V1H6N0_9GAMM</name>
<keyword evidence="12" id="KW-1185">Reference proteome</keyword>
<organism evidence="11 12">
    <name type="scientific">Pelagibaculum spongiae</name>
    <dbReference type="NCBI Taxonomy" id="2080658"/>
    <lineage>
        <taxon>Bacteria</taxon>
        <taxon>Pseudomonadati</taxon>
        <taxon>Pseudomonadota</taxon>
        <taxon>Gammaproteobacteria</taxon>
        <taxon>Oceanospirillales</taxon>
        <taxon>Pelagibaculum</taxon>
    </lineage>
</organism>
<evidence type="ECO:0000313" key="11">
    <source>
        <dbReference type="EMBL" id="PVZ72425.1"/>
    </source>
</evidence>
<dbReference type="PANTHER" id="PTHR21320">
    <property type="entry name" value="CYTOCHROME C OXIDASE ASSEMBLY PROTEIN COX11-RELATED"/>
    <property type="match status" value="1"/>
</dbReference>
<dbReference type="SUPFAM" id="SSF110111">
    <property type="entry name" value="Ctag/Cox11"/>
    <property type="match status" value="1"/>
</dbReference>
<keyword evidence="8" id="KW-0186">Copper</keyword>
<evidence type="ECO:0000256" key="8">
    <source>
        <dbReference type="ARBA" id="ARBA00023008"/>
    </source>
</evidence>